<comment type="pathway">
    <text evidence="1">Siderophore biosynthesis.</text>
</comment>
<dbReference type="PANTHER" id="PTHR31438">
    <property type="entry name" value="LYSINE N-ACYLTRANSFERASE C17G9.06C-RELATED"/>
    <property type="match status" value="1"/>
</dbReference>
<reference evidence="4 5" key="1">
    <citation type="journal article" date="2016" name="Nat. Commun.">
        <title>Microbial interactions lead to rapid micro-scale successions on model marine particles.</title>
        <authorList>
            <person name="Datta M.S."/>
            <person name="Sliwerska E."/>
            <person name="Gore J."/>
            <person name="Polz M.F."/>
            <person name="Cordero O.X."/>
        </authorList>
    </citation>
    <scope>NUCLEOTIDE SEQUENCE [LARGE SCALE GENOMIC DNA]</scope>
    <source>
        <strain evidence="4 5">4G03</strain>
    </source>
</reference>
<evidence type="ECO:0000313" key="4">
    <source>
        <dbReference type="EMBL" id="PHN97913.1"/>
    </source>
</evidence>
<accession>A0A2G1BV45</accession>
<feature type="domain" description="Acyltransferase MbtK/IucB-like conserved" evidence="2">
    <location>
        <begin position="22"/>
        <end position="69"/>
    </location>
</feature>
<keyword evidence="6" id="KW-1185">Reference proteome</keyword>
<gene>
    <name evidence="4" type="ORF">CSC81_05740</name>
    <name evidence="3" type="ORF">Q8W23_00505</name>
</gene>
<evidence type="ECO:0000313" key="6">
    <source>
        <dbReference type="Proteomes" id="UP001242342"/>
    </source>
</evidence>
<dbReference type="EMBL" id="PDUU01000004">
    <property type="protein sequence ID" value="PHN97913.1"/>
    <property type="molecule type" value="Genomic_DNA"/>
</dbReference>
<dbReference type="PANTHER" id="PTHR31438:SF1">
    <property type="entry name" value="LYSINE N-ACYLTRANSFERASE C17G9.06C-RELATED"/>
    <property type="match status" value="1"/>
</dbReference>
<reference evidence="3 6" key="3">
    <citation type="submission" date="2023-07" db="EMBL/GenBank/DDBJ databases">
        <title>Genome content predicts the carbon catabolic preferences of heterotrophic bacteria.</title>
        <authorList>
            <person name="Gralka M."/>
        </authorList>
    </citation>
    <scope>NUCLEOTIDE SEQUENCE [LARGE SCALE GENOMIC DNA]</scope>
    <source>
        <strain evidence="3 6">4G03</strain>
    </source>
</reference>
<keyword evidence="3" id="KW-0012">Acyltransferase</keyword>
<dbReference type="AlphaFoldDB" id="A0A2G1BV45"/>
<protein>
    <submittedName>
        <fullName evidence="3">GNAT family N-acetyltransferase</fullName>
        <ecNumber evidence="3">2.3.1.-</ecNumber>
    </submittedName>
</protein>
<dbReference type="GO" id="GO:0016410">
    <property type="term" value="F:N-acyltransferase activity"/>
    <property type="evidence" value="ECO:0007669"/>
    <property type="project" value="TreeGrafter"/>
</dbReference>
<dbReference type="SUPFAM" id="SSF55729">
    <property type="entry name" value="Acyl-CoA N-acyltransferases (Nat)"/>
    <property type="match status" value="1"/>
</dbReference>
<dbReference type="SMART" id="SM01006">
    <property type="entry name" value="AlcB"/>
    <property type="match status" value="1"/>
</dbReference>
<proteinExistence type="predicted"/>
<dbReference type="InterPro" id="IPR016181">
    <property type="entry name" value="Acyl_CoA_acyltransferase"/>
</dbReference>
<reference evidence="4" key="2">
    <citation type="submission" date="2017-10" db="EMBL/GenBank/DDBJ databases">
        <authorList>
            <person name="Enke T.N."/>
            <person name="Cordero O.X."/>
        </authorList>
    </citation>
    <scope>NUCLEOTIDE SEQUENCE</scope>
    <source>
        <strain evidence="4">4G03</strain>
    </source>
</reference>
<comment type="caution">
    <text evidence="4">The sequence shown here is derived from an EMBL/GenBank/DDBJ whole genome shotgun (WGS) entry which is preliminary data.</text>
</comment>
<dbReference type="InterPro" id="IPR019432">
    <property type="entry name" value="Acyltransferase_MbtK/IucB-like"/>
</dbReference>
<dbReference type="Pfam" id="PF13523">
    <property type="entry name" value="Acetyltransf_8"/>
    <property type="match status" value="1"/>
</dbReference>
<organism evidence="4 5">
    <name type="scientific">Tenacibaculum discolor</name>
    <dbReference type="NCBI Taxonomy" id="361581"/>
    <lineage>
        <taxon>Bacteria</taxon>
        <taxon>Pseudomonadati</taxon>
        <taxon>Bacteroidota</taxon>
        <taxon>Flavobacteriia</taxon>
        <taxon>Flavobacteriales</taxon>
        <taxon>Flavobacteriaceae</taxon>
        <taxon>Tenacibaculum</taxon>
    </lineage>
</organism>
<evidence type="ECO:0000256" key="1">
    <source>
        <dbReference type="ARBA" id="ARBA00004924"/>
    </source>
</evidence>
<keyword evidence="3" id="KW-0808">Transferase</keyword>
<sequence>MVQTHQKVFSKEIKGLGVISIRPFQLETDTPMLHSWVTQPYAKYWGMLNKSLEEVGAEYQEIENNPFHHSYIGMLNDTPVFLMELYKASEDIIANYYNAQENDYGMHVLVAPVERRIPQFTWHVFSTIIDYFFSLPQVERIVVEPDVNNEKIHTLNKKAGFEYQKEVELPHKKAALAFCTREMYQSALIKLEQHDR</sequence>
<name>A0A2G1BV45_9FLAO</name>
<dbReference type="GO" id="GO:0019290">
    <property type="term" value="P:siderophore biosynthetic process"/>
    <property type="evidence" value="ECO:0007669"/>
    <property type="project" value="InterPro"/>
</dbReference>
<dbReference type="EMBL" id="JAUYVU010000001">
    <property type="protein sequence ID" value="MDP2539946.1"/>
    <property type="molecule type" value="Genomic_DNA"/>
</dbReference>
<evidence type="ECO:0000313" key="3">
    <source>
        <dbReference type="EMBL" id="MDP2539946.1"/>
    </source>
</evidence>
<dbReference type="EC" id="2.3.1.-" evidence="3"/>
<dbReference type="Proteomes" id="UP000222163">
    <property type="component" value="Unassembled WGS sequence"/>
</dbReference>
<evidence type="ECO:0000313" key="5">
    <source>
        <dbReference type="Proteomes" id="UP000222163"/>
    </source>
</evidence>
<dbReference type="Gene3D" id="3.40.630.30">
    <property type="match status" value="1"/>
</dbReference>
<evidence type="ECO:0000259" key="2">
    <source>
        <dbReference type="SMART" id="SM01006"/>
    </source>
</evidence>
<dbReference type="Proteomes" id="UP001242342">
    <property type="component" value="Unassembled WGS sequence"/>
</dbReference>
<dbReference type="RefSeq" id="WP_099214821.1">
    <property type="nucleotide sequence ID" value="NZ_JAUYVU010000001.1"/>
</dbReference>